<reference evidence="1 2" key="1">
    <citation type="submission" date="2018-10" db="EMBL/GenBank/DDBJ databases">
        <title>A high-quality apple genome assembly.</title>
        <authorList>
            <person name="Hu J."/>
        </authorList>
    </citation>
    <scope>NUCLEOTIDE SEQUENCE [LARGE SCALE GENOMIC DNA]</scope>
    <source>
        <strain evidence="2">cv. HFTH1</strain>
        <tissue evidence="1">Young leaf</tissue>
    </source>
</reference>
<evidence type="ECO:0000313" key="1">
    <source>
        <dbReference type="EMBL" id="RXH67352.1"/>
    </source>
</evidence>
<organism evidence="1 2">
    <name type="scientific">Malus domestica</name>
    <name type="common">Apple</name>
    <name type="synonym">Pyrus malus</name>
    <dbReference type="NCBI Taxonomy" id="3750"/>
    <lineage>
        <taxon>Eukaryota</taxon>
        <taxon>Viridiplantae</taxon>
        <taxon>Streptophyta</taxon>
        <taxon>Embryophyta</taxon>
        <taxon>Tracheophyta</taxon>
        <taxon>Spermatophyta</taxon>
        <taxon>Magnoliopsida</taxon>
        <taxon>eudicotyledons</taxon>
        <taxon>Gunneridae</taxon>
        <taxon>Pentapetalae</taxon>
        <taxon>rosids</taxon>
        <taxon>fabids</taxon>
        <taxon>Rosales</taxon>
        <taxon>Rosaceae</taxon>
        <taxon>Amygdaloideae</taxon>
        <taxon>Maleae</taxon>
        <taxon>Malus</taxon>
    </lineage>
</organism>
<accession>A0A498HBX7</accession>
<dbReference type="EMBL" id="RDQH01000343">
    <property type="protein sequence ID" value="RXH67352.1"/>
    <property type="molecule type" value="Genomic_DNA"/>
</dbReference>
<comment type="caution">
    <text evidence="1">The sequence shown here is derived from an EMBL/GenBank/DDBJ whole genome shotgun (WGS) entry which is preliminary data.</text>
</comment>
<evidence type="ECO:0000313" key="2">
    <source>
        <dbReference type="Proteomes" id="UP000290289"/>
    </source>
</evidence>
<keyword evidence="2" id="KW-1185">Reference proteome</keyword>
<protein>
    <submittedName>
        <fullName evidence="1">Uncharacterized protein</fullName>
    </submittedName>
</protein>
<proteinExistence type="predicted"/>
<sequence length="76" mass="8804">MSETDLMFNHIISMVELGKLIHRYGPHKFSITILSTYGSFFDTPKYDVVWNSSQTGPSMNHQVPIIDRNLRCHRHG</sequence>
<name>A0A498HBX7_MALDO</name>
<gene>
    <name evidence="1" type="ORF">DVH24_027472</name>
</gene>
<dbReference type="AlphaFoldDB" id="A0A498HBX7"/>
<dbReference type="Proteomes" id="UP000290289">
    <property type="component" value="Chromosome 17"/>
</dbReference>